<accession>A0A7W5E194</accession>
<keyword evidence="3" id="KW-1185">Reference proteome</keyword>
<sequence>MATFAMPTPAESGNSTVVFDDQFARELKADAQGIENDWKLNSHEEHRFVLQDGVARVTRNSDAKHYANLLHKADFRNGSLTVRFKLADQSAPFRIQVRDSALKTIKQGMLFSVRAGNGQLELQDAAIAYQIKQSMKAAKVAKPSSQQQATLDAATTRARLDLSLNEWHELLVHVQGNELTVSIDGTELASLASESIAHPTKDNFRIEVGRALEIDRVTVISCE</sequence>
<dbReference type="Pfam" id="PF06439">
    <property type="entry name" value="3keto-disac_hyd"/>
    <property type="match status" value="1"/>
</dbReference>
<dbReference type="AlphaFoldDB" id="A0A7W5E194"/>
<reference evidence="2 3" key="1">
    <citation type="submission" date="2020-08" db="EMBL/GenBank/DDBJ databases">
        <title>Genomic Encyclopedia of Type Strains, Phase III (KMG-III): the genomes of soil and plant-associated and newly described type strains.</title>
        <authorList>
            <person name="Whitman W."/>
        </authorList>
    </citation>
    <scope>NUCLEOTIDE SEQUENCE [LARGE SCALE GENOMIC DNA]</scope>
    <source>
        <strain evidence="2 3">CECT 8075</strain>
    </source>
</reference>
<dbReference type="Gene3D" id="2.60.120.560">
    <property type="entry name" value="Exo-inulinase, domain 1"/>
    <property type="match status" value="1"/>
</dbReference>
<dbReference type="EMBL" id="JACHXU010000012">
    <property type="protein sequence ID" value="MBB3207838.1"/>
    <property type="molecule type" value="Genomic_DNA"/>
</dbReference>
<gene>
    <name evidence="2" type="ORF">FHS27_003665</name>
</gene>
<organism evidence="2 3">
    <name type="scientific">Aporhodopirellula rubra</name>
    <dbReference type="NCBI Taxonomy" id="980271"/>
    <lineage>
        <taxon>Bacteria</taxon>
        <taxon>Pseudomonadati</taxon>
        <taxon>Planctomycetota</taxon>
        <taxon>Planctomycetia</taxon>
        <taxon>Pirellulales</taxon>
        <taxon>Pirellulaceae</taxon>
        <taxon>Aporhodopirellula</taxon>
    </lineage>
</organism>
<evidence type="ECO:0000313" key="3">
    <source>
        <dbReference type="Proteomes" id="UP000536179"/>
    </source>
</evidence>
<proteinExistence type="predicted"/>
<name>A0A7W5E194_9BACT</name>
<dbReference type="RefSeq" id="WP_184306120.1">
    <property type="nucleotide sequence ID" value="NZ_JACHXU010000012.1"/>
</dbReference>
<feature type="domain" description="3-keto-alpha-glucoside-1,2-lyase/3-keto-2-hydroxy-glucal hydratase" evidence="1">
    <location>
        <begin position="36"/>
        <end position="196"/>
    </location>
</feature>
<dbReference type="GO" id="GO:0016787">
    <property type="term" value="F:hydrolase activity"/>
    <property type="evidence" value="ECO:0007669"/>
    <property type="project" value="InterPro"/>
</dbReference>
<dbReference type="Proteomes" id="UP000536179">
    <property type="component" value="Unassembled WGS sequence"/>
</dbReference>
<dbReference type="InterPro" id="IPR010496">
    <property type="entry name" value="AL/BT2_dom"/>
</dbReference>
<comment type="caution">
    <text evidence="2">The sequence shown here is derived from an EMBL/GenBank/DDBJ whole genome shotgun (WGS) entry which is preliminary data.</text>
</comment>
<evidence type="ECO:0000313" key="2">
    <source>
        <dbReference type="EMBL" id="MBB3207838.1"/>
    </source>
</evidence>
<protein>
    <recommendedName>
        <fullName evidence="1">3-keto-alpha-glucoside-1,2-lyase/3-keto-2-hydroxy-glucal hydratase domain-containing protein</fullName>
    </recommendedName>
</protein>
<evidence type="ECO:0000259" key="1">
    <source>
        <dbReference type="Pfam" id="PF06439"/>
    </source>
</evidence>